<comment type="caution">
    <text evidence="9">The sequence shown here is derived from an EMBL/GenBank/DDBJ whole genome shotgun (WGS) entry which is preliminary data.</text>
</comment>
<dbReference type="InterPro" id="IPR018011">
    <property type="entry name" value="Carb_sulfotrans_8-10"/>
</dbReference>
<keyword evidence="4" id="KW-1133">Transmembrane helix</keyword>
<name>A0ABS5DRL1_9BURK</name>
<evidence type="ECO:0000256" key="4">
    <source>
        <dbReference type="ARBA" id="ARBA00022989"/>
    </source>
</evidence>
<gene>
    <name evidence="9" type="ORF">KAK11_00515</name>
</gene>
<keyword evidence="2" id="KW-0808">Transferase</keyword>
<dbReference type="InterPro" id="IPR005331">
    <property type="entry name" value="Sulfotransferase"/>
</dbReference>
<evidence type="ECO:0000256" key="2">
    <source>
        <dbReference type="ARBA" id="ARBA00022679"/>
    </source>
</evidence>
<dbReference type="PANTHER" id="PTHR12137:SF54">
    <property type="entry name" value="CARBOHYDRATE SULFOTRANSFERASE"/>
    <property type="match status" value="1"/>
</dbReference>
<dbReference type="EMBL" id="JAGQDG010000001">
    <property type="protein sequence ID" value="MBQ0933791.1"/>
    <property type="molecule type" value="Genomic_DNA"/>
</dbReference>
<dbReference type="PANTHER" id="PTHR12137">
    <property type="entry name" value="CARBOHYDRATE SULFOTRANSFERASE"/>
    <property type="match status" value="1"/>
</dbReference>
<evidence type="ECO:0000256" key="5">
    <source>
        <dbReference type="ARBA" id="ARBA00023034"/>
    </source>
</evidence>
<evidence type="ECO:0000256" key="6">
    <source>
        <dbReference type="ARBA" id="ARBA00023136"/>
    </source>
</evidence>
<dbReference type="RefSeq" id="WP_210805093.1">
    <property type="nucleotide sequence ID" value="NZ_JAGQDG010000001.1"/>
</dbReference>
<dbReference type="InterPro" id="IPR027417">
    <property type="entry name" value="P-loop_NTPase"/>
</dbReference>
<protein>
    <submittedName>
        <fullName evidence="9">Sulfotransferase family 2 domain-containing protein</fullName>
    </submittedName>
</protein>
<proteinExistence type="predicted"/>
<reference evidence="9 10" key="1">
    <citation type="submission" date="2021-04" db="EMBL/GenBank/DDBJ databases">
        <title>The genome sequence of type strain Ideonella paludis KCTC 32238.</title>
        <authorList>
            <person name="Liu Y."/>
        </authorList>
    </citation>
    <scope>NUCLEOTIDE SEQUENCE [LARGE SCALE GENOMIC DNA]</scope>
    <source>
        <strain evidence="9 10">KCTC 32238</strain>
    </source>
</reference>
<evidence type="ECO:0000256" key="1">
    <source>
        <dbReference type="ARBA" id="ARBA00004323"/>
    </source>
</evidence>
<evidence type="ECO:0000256" key="8">
    <source>
        <dbReference type="SAM" id="MobiDB-lite"/>
    </source>
</evidence>
<feature type="region of interest" description="Disordered" evidence="8">
    <location>
        <begin position="241"/>
        <end position="270"/>
    </location>
</feature>
<evidence type="ECO:0000256" key="3">
    <source>
        <dbReference type="ARBA" id="ARBA00022692"/>
    </source>
</evidence>
<dbReference type="Proteomes" id="UP000672097">
    <property type="component" value="Unassembled WGS sequence"/>
</dbReference>
<evidence type="ECO:0000313" key="10">
    <source>
        <dbReference type="Proteomes" id="UP000672097"/>
    </source>
</evidence>
<organism evidence="9 10">
    <name type="scientific">Ideonella paludis</name>
    <dbReference type="NCBI Taxonomy" id="1233411"/>
    <lineage>
        <taxon>Bacteria</taxon>
        <taxon>Pseudomonadati</taxon>
        <taxon>Pseudomonadota</taxon>
        <taxon>Betaproteobacteria</taxon>
        <taxon>Burkholderiales</taxon>
        <taxon>Sphaerotilaceae</taxon>
        <taxon>Ideonella</taxon>
    </lineage>
</organism>
<keyword evidence="10" id="KW-1185">Reference proteome</keyword>
<accession>A0ABS5DRL1</accession>
<dbReference type="Gene3D" id="3.40.50.300">
    <property type="entry name" value="P-loop containing nucleotide triphosphate hydrolases"/>
    <property type="match status" value="1"/>
</dbReference>
<keyword evidence="5" id="KW-0333">Golgi apparatus</keyword>
<keyword evidence="3" id="KW-0812">Transmembrane</keyword>
<keyword evidence="7" id="KW-0325">Glycoprotein</keyword>
<dbReference type="Pfam" id="PF03567">
    <property type="entry name" value="Sulfotransfer_2"/>
    <property type="match status" value="1"/>
</dbReference>
<evidence type="ECO:0000256" key="7">
    <source>
        <dbReference type="ARBA" id="ARBA00023180"/>
    </source>
</evidence>
<comment type="subcellular location">
    <subcellularLocation>
        <location evidence="1">Golgi apparatus membrane</location>
        <topology evidence="1">Single-pass type II membrane protein</topology>
    </subcellularLocation>
</comment>
<keyword evidence="6" id="KW-0472">Membrane</keyword>
<evidence type="ECO:0000313" key="9">
    <source>
        <dbReference type="EMBL" id="MBQ0933791.1"/>
    </source>
</evidence>
<sequence>MIISPNLRFVFVHVHKCAGTSIETALATQLGVNDLVIGSTEDGEKQKTFFADVLKLRKHSTAQEAKDLLGEARWKNFFTFGFVRQPVDRLRSLYAYAKGLAERNPLTTEEQAALAAKGEFPARHPYKFKAVQAAVSAQSFDAFVRNPRTWQDAGAKPQWQSLCDAEGVVMVDMIGKVEKIGDDWARVQKRLKFTAPLGLQNKSPELVADELSPEAWLMIRKHYLRDFKIFGYTVPPQVVQAGPKAGGKPQGGKANASAAGKIQSSGAAAA</sequence>